<evidence type="ECO:0000313" key="2">
    <source>
        <dbReference type="EMBL" id="KCW84851.1"/>
    </source>
</evidence>
<dbReference type="EMBL" id="KK198754">
    <property type="protein sequence ID" value="KCW84851.1"/>
    <property type="molecule type" value="Genomic_DNA"/>
</dbReference>
<dbReference type="STRING" id="71139.A0A059D358"/>
<dbReference type="GO" id="GO:0005516">
    <property type="term" value="F:calmodulin binding"/>
    <property type="evidence" value="ECO:0007669"/>
    <property type="project" value="InterPro"/>
</dbReference>
<feature type="domain" description="Calmodulin binding protein-like N-terminal" evidence="1">
    <location>
        <begin position="2"/>
        <end position="79"/>
    </location>
</feature>
<dbReference type="AlphaFoldDB" id="A0A059D358"/>
<dbReference type="Gramene" id="KCW84851">
    <property type="protein sequence ID" value="KCW84851"/>
    <property type="gene ID" value="EUGRSUZ_B01678"/>
</dbReference>
<proteinExistence type="predicted"/>
<dbReference type="PANTHER" id="PTHR31713:SF43">
    <property type="entry name" value="CALMODULIN-BINDING PROTEIN 60 G"/>
    <property type="match status" value="1"/>
</dbReference>
<organism evidence="2">
    <name type="scientific">Eucalyptus grandis</name>
    <name type="common">Flooded gum</name>
    <dbReference type="NCBI Taxonomy" id="71139"/>
    <lineage>
        <taxon>Eukaryota</taxon>
        <taxon>Viridiplantae</taxon>
        <taxon>Streptophyta</taxon>
        <taxon>Embryophyta</taxon>
        <taxon>Tracheophyta</taxon>
        <taxon>Spermatophyta</taxon>
        <taxon>Magnoliopsida</taxon>
        <taxon>eudicotyledons</taxon>
        <taxon>Gunneridae</taxon>
        <taxon>Pentapetalae</taxon>
        <taxon>rosids</taxon>
        <taxon>malvids</taxon>
        <taxon>Myrtales</taxon>
        <taxon>Myrtaceae</taxon>
        <taxon>Myrtoideae</taxon>
        <taxon>Eucalypteae</taxon>
        <taxon>Eucalyptus</taxon>
    </lineage>
</organism>
<gene>
    <name evidence="2" type="ORF">EUGRSUZ_B01678</name>
</gene>
<dbReference type="InParanoid" id="A0A059D358"/>
<accession>A0A059D358</accession>
<dbReference type="InterPro" id="IPR046831">
    <property type="entry name" value="Calmodulin_bind_N"/>
</dbReference>
<sequence length="93" mass="10433">MSGPLPSIKLKIVILDGDFESDEGEDWTEKEFNYNIVCETEGRRPLITGELTVILQGGIGCLRNLIITDSSSWMRSREMSSSCSKGFCRNKNK</sequence>
<protein>
    <recommendedName>
        <fullName evidence="1">Calmodulin binding protein-like N-terminal domain-containing protein</fullName>
    </recommendedName>
</protein>
<name>A0A059D358_EUCGR</name>
<reference evidence="2" key="1">
    <citation type="submission" date="2013-07" db="EMBL/GenBank/DDBJ databases">
        <title>The genome of Eucalyptus grandis.</title>
        <authorList>
            <person name="Schmutz J."/>
            <person name="Hayes R."/>
            <person name="Myburg A."/>
            <person name="Tuskan G."/>
            <person name="Grattapaglia D."/>
            <person name="Rokhsar D.S."/>
        </authorList>
    </citation>
    <scope>NUCLEOTIDE SEQUENCE</scope>
    <source>
        <tissue evidence="2">Leaf extractions</tissue>
    </source>
</reference>
<dbReference type="Pfam" id="PF07887">
    <property type="entry name" value="Calmodulin_bind"/>
    <property type="match status" value="1"/>
</dbReference>
<dbReference type="PANTHER" id="PTHR31713">
    <property type="entry name" value="OS02G0177800 PROTEIN"/>
    <property type="match status" value="1"/>
</dbReference>
<evidence type="ECO:0000259" key="1">
    <source>
        <dbReference type="Pfam" id="PF07887"/>
    </source>
</evidence>
<dbReference type="InterPro" id="IPR012416">
    <property type="entry name" value="CBP60"/>
</dbReference>